<feature type="compositionally biased region" description="Basic residues" evidence="1">
    <location>
        <begin position="100"/>
        <end position="123"/>
    </location>
</feature>
<feature type="region of interest" description="Disordered" evidence="1">
    <location>
        <begin position="86"/>
        <end position="123"/>
    </location>
</feature>
<proteinExistence type="predicted"/>
<name>A0ABY7FPB1_MYAAR</name>
<evidence type="ECO:0000313" key="2">
    <source>
        <dbReference type="EMBL" id="WAR23977.1"/>
    </source>
</evidence>
<dbReference type="Proteomes" id="UP001164746">
    <property type="component" value="Chromosome 13"/>
</dbReference>
<evidence type="ECO:0000313" key="3">
    <source>
        <dbReference type="Proteomes" id="UP001164746"/>
    </source>
</evidence>
<protein>
    <submittedName>
        <fullName evidence="2">Uncharacterized protein</fullName>
    </submittedName>
</protein>
<evidence type="ECO:0000256" key="1">
    <source>
        <dbReference type="SAM" id="MobiDB-lite"/>
    </source>
</evidence>
<sequence>MSSFPNSKKCSNDLCFMHDSLMKRERHLSAVLFIHLLTSKIMFAQIVPRLNISLPPININTGNKPFTFSGTPIVSSTGRLIGGTAGINWKPAGSNTGSHKFWRRQRQRQRQRLRWGRRGRRKK</sequence>
<dbReference type="EMBL" id="CP111024">
    <property type="protein sequence ID" value="WAR23977.1"/>
    <property type="molecule type" value="Genomic_DNA"/>
</dbReference>
<reference evidence="2" key="1">
    <citation type="submission" date="2022-11" db="EMBL/GenBank/DDBJ databases">
        <title>Centuries of genome instability and evolution in soft-shell clam transmissible cancer (bioRxiv).</title>
        <authorList>
            <person name="Hart S.F.M."/>
            <person name="Yonemitsu M.A."/>
            <person name="Giersch R.M."/>
            <person name="Beal B.F."/>
            <person name="Arriagada G."/>
            <person name="Davis B.W."/>
            <person name="Ostrander E.A."/>
            <person name="Goff S.P."/>
            <person name="Metzger M.J."/>
        </authorList>
    </citation>
    <scope>NUCLEOTIDE SEQUENCE</scope>
    <source>
        <strain evidence="2">MELC-2E11</strain>
        <tissue evidence="2">Siphon/mantle</tissue>
    </source>
</reference>
<organism evidence="2 3">
    <name type="scientific">Mya arenaria</name>
    <name type="common">Soft-shell clam</name>
    <dbReference type="NCBI Taxonomy" id="6604"/>
    <lineage>
        <taxon>Eukaryota</taxon>
        <taxon>Metazoa</taxon>
        <taxon>Spiralia</taxon>
        <taxon>Lophotrochozoa</taxon>
        <taxon>Mollusca</taxon>
        <taxon>Bivalvia</taxon>
        <taxon>Autobranchia</taxon>
        <taxon>Heteroconchia</taxon>
        <taxon>Euheterodonta</taxon>
        <taxon>Imparidentia</taxon>
        <taxon>Neoheterodontei</taxon>
        <taxon>Myida</taxon>
        <taxon>Myoidea</taxon>
        <taxon>Myidae</taxon>
        <taxon>Mya</taxon>
    </lineage>
</organism>
<keyword evidence="3" id="KW-1185">Reference proteome</keyword>
<accession>A0ABY7FPB1</accession>
<gene>
    <name evidence="2" type="ORF">MAR_037646</name>
</gene>